<sequence>MNKSTIHIILFLTLMVIPQIKGLAQKTDTIVHTNGNILKGDFKKMEYGIVTWKMDGMGTISVEIPFVSTIVSQKQFEIVMKNGTIYYSSFEASDSTGAVLINLAEEKKELNIDDIVEIHPIQGSFLQRFSGNISLGGNFSKSSQLTTVAFSGNLQFRNKKTSLNTDWFLNLSYQNDSLITNNSEVNLNWQHLFENKWSSLVGLGRSQNLQLGIKERYNLTVGAIKDVTNTTWSRLYMFGGVTGISEKSFDTNTATQNDIAGLIRLSYDIFKYTNPKISLKSNISYIPYFTSDNRYRVSFNLNPNVSVFNNNFKVGFNFYYNYDSSPPASSLSNDDYGINLQLTYTLN</sequence>
<keyword evidence="2" id="KW-1185">Reference proteome</keyword>
<comment type="caution">
    <text evidence="1">The sequence shown here is derived from an EMBL/GenBank/DDBJ whole genome shotgun (WGS) entry which is preliminary data.</text>
</comment>
<dbReference type="Pfam" id="PF04338">
    <property type="entry name" value="DUF481"/>
    <property type="match status" value="1"/>
</dbReference>
<name>A0ABT7WDB4_9FLAO</name>
<dbReference type="InterPro" id="IPR007433">
    <property type="entry name" value="DUF481"/>
</dbReference>
<evidence type="ECO:0000313" key="2">
    <source>
        <dbReference type="Proteomes" id="UP001174839"/>
    </source>
</evidence>
<evidence type="ECO:0000313" key="1">
    <source>
        <dbReference type="EMBL" id="MDM9630896.1"/>
    </source>
</evidence>
<dbReference type="Proteomes" id="UP001174839">
    <property type="component" value="Unassembled WGS sequence"/>
</dbReference>
<gene>
    <name evidence="1" type="ORF">QU605_05410</name>
</gene>
<dbReference type="EMBL" id="JAUDUY010000002">
    <property type="protein sequence ID" value="MDM9630896.1"/>
    <property type="molecule type" value="Genomic_DNA"/>
</dbReference>
<dbReference type="RefSeq" id="WP_289724258.1">
    <property type="nucleotide sequence ID" value="NZ_JAUDUY010000002.1"/>
</dbReference>
<organism evidence="1 2">
    <name type="scientific">Robiginitalea aurantiaca</name>
    <dbReference type="NCBI Taxonomy" id="3056915"/>
    <lineage>
        <taxon>Bacteria</taxon>
        <taxon>Pseudomonadati</taxon>
        <taxon>Bacteroidota</taxon>
        <taxon>Flavobacteriia</taxon>
        <taxon>Flavobacteriales</taxon>
        <taxon>Flavobacteriaceae</taxon>
        <taxon>Robiginitalea</taxon>
    </lineage>
</organism>
<accession>A0ABT7WDB4</accession>
<protein>
    <submittedName>
        <fullName evidence="1">DUF481 domain-containing protein</fullName>
    </submittedName>
</protein>
<reference evidence="1" key="1">
    <citation type="submission" date="2023-06" db="EMBL/GenBank/DDBJ databases">
        <title>Robiginitalea aurantiacus sp. nov. and Algoriphagus sediminis sp. nov., isolated from coastal sediment.</title>
        <authorList>
            <person name="Zhou Z.Y."/>
            <person name="An J."/>
            <person name="Jia Y.W."/>
            <person name="Du Z.J."/>
        </authorList>
    </citation>
    <scope>NUCLEOTIDE SEQUENCE</scope>
    <source>
        <strain evidence="1">M39</strain>
    </source>
</reference>
<proteinExistence type="predicted"/>